<dbReference type="Pfam" id="PF12697">
    <property type="entry name" value="Abhydrolase_6"/>
    <property type="match status" value="1"/>
</dbReference>
<accession>A0A939EQB8</accession>
<reference evidence="3" key="1">
    <citation type="submission" date="2021-03" db="EMBL/GenBank/DDBJ databases">
        <title>Roseibium sp. CAU 1637 isolated from Incheon.</title>
        <authorList>
            <person name="Kim W."/>
        </authorList>
    </citation>
    <scope>NUCLEOTIDE SEQUENCE</scope>
    <source>
        <strain evidence="3">CAU 1637</strain>
    </source>
</reference>
<dbReference type="InterPro" id="IPR000073">
    <property type="entry name" value="AB_hydrolase_1"/>
</dbReference>
<dbReference type="PANTHER" id="PTHR43798:SF31">
    <property type="entry name" value="AB HYDROLASE SUPERFAMILY PROTEIN YCLE"/>
    <property type="match status" value="1"/>
</dbReference>
<keyword evidence="4" id="KW-1185">Reference proteome</keyword>
<dbReference type="GO" id="GO:0016020">
    <property type="term" value="C:membrane"/>
    <property type="evidence" value="ECO:0007669"/>
    <property type="project" value="TreeGrafter"/>
</dbReference>
<dbReference type="RefSeq" id="WP_206941443.1">
    <property type="nucleotide sequence ID" value="NZ_JAFLNF010000005.1"/>
</dbReference>
<dbReference type="PRINTS" id="PR00111">
    <property type="entry name" value="ABHYDROLASE"/>
</dbReference>
<dbReference type="InterPro" id="IPR050266">
    <property type="entry name" value="AB_hydrolase_sf"/>
</dbReference>
<comment type="caution">
    <text evidence="3">The sequence shown here is derived from an EMBL/GenBank/DDBJ whole genome shotgun (WGS) entry which is preliminary data.</text>
</comment>
<keyword evidence="1 3" id="KW-0378">Hydrolase</keyword>
<dbReference type="InterPro" id="IPR029058">
    <property type="entry name" value="AB_hydrolase_fold"/>
</dbReference>
<protein>
    <submittedName>
        <fullName evidence="3">3-oxoadipate enol-lactonase</fullName>
        <ecNumber evidence="3">3.1.1.24</ecNumber>
    </submittedName>
</protein>
<dbReference type="NCBIfam" id="TIGR02427">
    <property type="entry name" value="protocat_pcaD"/>
    <property type="match status" value="1"/>
</dbReference>
<organism evidence="3 4">
    <name type="scientific">Roseibium limicola</name>
    <dbReference type="NCBI Taxonomy" id="2816037"/>
    <lineage>
        <taxon>Bacteria</taxon>
        <taxon>Pseudomonadati</taxon>
        <taxon>Pseudomonadota</taxon>
        <taxon>Alphaproteobacteria</taxon>
        <taxon>Hyphomicrobiales</taxon>
        <taxon>Stappiaceae</taxon>
        <taxon>Roseibium</taxon>
    </lineage>
</organism>
<sequence>MKMVKANGLYLHYTDTGEADLPTMVFSNSLGTDLRVWDGIEKHFSGRFRMVCYDKRGHGLSEATPAPYKMSTLVDDVAGLLDELGLSQTIFIGLSVGGQIAQGLAHKRPDLVHALVLMDTAAKIGTPEMWGSRMAAIEDGGIAALSEPILERWFSADFRANRPQDLAGWRAMLTRTTKDGYLGTCAAIRDTDFTQATSALTLPVLCMCGSEDGSTPTDLVKATAALIKNATYAEIAGAGHLPCVEFPDQVATKITKFLQEKTIV</sequence>
<dbReference type="Proteomes" id="UP000664779">
    <property type="component" value="Unassembled WGS sequence"/>
</dbReference>
<evidence type="ECO:0000313" key="4">
    <source>
        <dbReference type="Proteomes" id="UP000664779"/>
    </source>
</evidence>
<dbReference type="GO" id="GO:0047570">
    <property type="term" value="F:3-oxoadipate enol-lactonase activity"/>
    <property type="evidence" value="ECO:0007669"/>
    <property type="project" value="UniProtKB-EC"/>
</dbReference>
<dbReference type="InterPro" id="IPR026968">
    <property type="entry name" value="PcaD/CatD"/>
</dbReference>
<dbReference type="EMBL" id="JAFLNF010000005">
    <property type="protein sequence ID" value="MBO0346142.1"/>
    <property type="molecule type" value="Genomic_DNA"/>
</dbReference>
<feature type="domain" description="AB hydrolase-1" evidence="2">
    <location>
        <begin position="31"/>
        <end position="251"/>
    </location>
</feature>
<evidence type="ECO:0000313" key="3">
    <source>
        <dbReference type="EMBL" id="MBO0346142.1"/>
    </source>
</evidence>
<dbReference type="SUPFAM" id="SSF53474">
    <property type="entry name" value="alpha/beta-Hydrolases"/>
    <property type="match status" value="1"/>
</dbReference>
<dbReference type="GO" id="GO:0042952">
    <property type="term" value="P:beta-ketoadipate pathway"/>
    <property type="evidence" value="ECO:0007669"/>
    <property type="project" value="InterPro"/>
</dbReference>
<name>A0A939EQB8_9HYPH</name>
<dbReference type="Gene3D" id="3.40.50.1820">
    <property type="entry name" value="alpha/beta hydrolase"/>
    <property type="match status" value="1"/>
</dbReference>
<gene>
    <name evidence="3" type="primary">pcaD</name>
    <name evidence="3" type="ORF">J0X15_12995</name>
</gene>
<dbReference type="EC" id="3.1.1.24" evidence="3"/>
<evidence type="ECO:0000259" key="2">
    <source>
        <dbReference type="Pfam" id="PF12697"/>
    </source>
</evidence>
<dbReference type="PANTHER" id="PTHR43798">
    <property type="entry name" value="MONOACYLGLYCEROL LIPASE"/>
    <property type="match status" value="1"/>
</dbReference>
<evidence type="ECO:0000256" key="1">
    <source>
        <dbReference type="ARBA" id="ARBA00022801"/>
    </source>
</evidence>
<dbReference type="AlphaFoldDB" id="A0A939EQB8"/>
<proteinExistence type="predicted"/>